<keyword evidence="1" id="KW-0472">Membrane</keyword>
<evidence type="ECO:0000256" key="2">
    <source>
        <dbReference type="SAM" id="SignalP"/>
    </source>
</evidence>
<dbReference type="AlphaFoldDB" id="A0A4Z2J7L9"/>
<evidence type="ECO:0000256" key="1">
    <source>
        <dbReference type="SAM" id="Phobius"/>
    </source>
</evidence>
<feature type="chain" id="PRO_5021196995" evidence="2">
    <location>
        <begin position="31"/>
        <end position="156"/>
    </location>
</feature>
<evidence type="ECO:0000313" key="3">
    <source>
        <dbReference type="EMBL" id="TNN86080.1"/>
    </source>
</evidence>
<keyword evidence="1" id="KW-0812">Transmembrane</keyword>
<accession>A0A4Z2J7L9</accession>
<protein>
    <submittedName>
        <fullName evidence="3">Uncharacterized protein</fullName>
    </submittedName>
</protein>
<evidence type="ECO:0000313" key="4">
    <source>
        <dbReference type="Proteomes" id="UP000314294"/>
    </source>
</evidence>
<comment type="caution">
    <text evidence="3">The sequence shown here is derived from an EMBL/GenBank/DDBJ whole genome shotgun (WGS) entry which is preliminary data.</text>
</comment>
<dbReference type="Proteomes" id="UP000314294">
    <property type="component" value="Unassembled WGS sequence"/>
</dbReference>
<feature type="signal peptide" evidence="2">
    <location>
        <begin position="1"/>
        <end position="30"/>
    </location>
</feature>
<organism evidence="3 4">
    <name type="scientific">Liparis tanakae</name>
    <name type="common">Tanaka's snailfish</name>
    <dbReference type="NCBI Taxonomy" id="230148"/>
    <lineage>
        <taxon>Eukaryota</taxon>
        <taxon>Metazoa</taxon>
        <taxon>Chordata</taxon>
        <taxon>Craniata</taxon>
        <taxon>Vertebrata</taxon>
        <taxon>Euteleostomi</taxon>
        <taxon>Actinopterygii</taxon>
        <taxon>Neopterygii</taxon>
        <taxon>Teleostei</taxon>
        <taxon>Neoteleostei</taxon>
        <taxon>Acanthomorphata</taxon>
        <taxon>Eupercaria</taxon>
        <taxon>Perciformes</taxon>
        <taxon>Cottioidei</taxon>
        <taxon>Cottales</taxon>
        <taxon>Liparidae</taxon>
        <taxon>Liparis</taxon>
    </lineage>
</organism>
<dbReference type="EMBL" id="SRLO01000017">
    <property type="protein sequence ID" value="TNN86080.1"/>
    <property type="molecule type" value="Genomic_DNA"/>
</dbReference>
<keyword evidence="1" id="KW-1133">Transmembrane helix</keyword>
<proteinExistence type="predicted"/>
<sequence>MRSQMKRSHRQTGRPALHAVLLTALVGSHGLVGRRSAGLGAKGILGEFLMTGTGSRSNVNNRSPKPRTVTTHRLFATYSNTTDLRFEYFLRGMLPVLARRLHRVALLGVGSSGAALRLARVRRLLLLLAGVRGGAMLTIVALALLAVATGPLLSIS</sequence>
<keyword evidence="2" id="KW-0732">Signal</keyword>
<keyword evidence="4" id="KW-1185">Reference proteome</keyword>
<feature type="transmembrane region" description="Helical" evidence="1">
    <location>
        <begin position="126"/>
        <end position="148"/>
    </location>
</feature>
<name>A0A4Z2J7L9_9TELE</name>
<reference evidence="3 4" key="1">
    <citation type="submission" date="2019-03" db="EMBL/GenBank/DDBJ databases">
        <title>First draft genome of Liparis tanakae, snailfish: a comprehensive survey of snailfish specific genes.</title>
        <authorList>
            <person name="Kim W."/>
            <person name="Song I."/>
            <person name="Jeong J.-H."/>
            <person name="Kim D."/>
            <person name="Kim S."/>
            <person name="Ryu S."/>
            <person name="Song J.Y."/>
            <person name="Lee S.K."/>
        </authorList>
    </citation>
    <scope>NUCLEOTIDE SEQUENCE [LARGE SCALE GENOMIC DNA]</scope>
    <source>
        <tissue evidence="3">Muscle</tissue>
    </source>
</reference>
<gene>
    <name evidence="3" type="ORF">EYF80_003497</name>
</gene>